<gene>
    <name evidence="2" type="ORF">EVOR1521_LOCUS20535</name>
</gene>
<dbReference type="AlphaFoldDB" id="A0AA36N6Q0"/>
<evidence type="ECO:0000313" key="3">
    <source>
        <dbReference type="Proteomes" id="UP001178507"/>
    </source>
</evidence>
<accession>A0AA36N6Q0</accession>
<protein>
    <recommendedName>
        <fullName evidence="4">Transmembrane protein</fullName>
    </recommendedName>
</protein>
<keyword evidence="1" id="KW-1133">Transmembrane helix</keyword>
<evidence type="ECO:0000256" key="1">
    <source>
        <dbReference type="SAM" id="Phobius"/>
    </source>
</evidence>
<evidence type="ECO:0000313" key="2">
    <source>
        <dbReference type="EMBL" id="CAJ1396277.1"/>
    </source>
</evidence>
<sequence length="398" mass="44586">MDEYSTYRRCVLRSKGLAGSYWATTVLLVFYVIYTAIISKNHLLLEVLNAEGVLFARLKEGPEAPSCAGLAAGGSTGLCVELPWLSACELSASRGFLSTYVQEALFEGRPSLQRLGSEPTDDAKHRKVREQAFYIGQPESWVLVLEHRVACLVGTWSGQDLEGFMRKEQLDINYGHPIEYVARGLPPASARRSFAGSSSERRVQVQMADLLSAANMSLDDECHRCAEFNVTGERARLRRIGVELDVTLFYSNLWFSWSDISTWFGPNKEVSFELKVSARQPIEGVRTIRSVAPSASFFPPEEYRDKDFPSVTRRSYGVRMLFHQQGVIGKWDFPSFLFFLLQGCTFLGVAWTLTELLCTFLPMAHAFLGKPAPLWLDTLQKAATSSEDAKKASTKKKD</sequence>
<feature type="transmembrane region" description="Helical" evidence="1">
    <location>
        <begin position="20"/>
        <end position="38"/>
    </location>
</feature>
<dbReference type="Proteomes" id="UP001178507">
    <property type="component" value="Unassembled WGS sequence"/>
</dbReference>
<keyword evidence="3" id="KW-1185">Reference proteome</keyword>
<comment type="caution">
    <text evidence="2">The sequence shown here is derived from an EMBL/GenBank/DDBJ whole genome shotgun (WGS) entry which is preliminary data.</text>
</comment>
<reference evidence="2" key="1">
    <citation type="submission" date="2023-08" db="EMBL/GenBank/DDBJ databases">
        <authorList>
            <person name="Chen Y."/>
            <person name="Shah S."/>
            <person name="Dougan E. K."/>
            <person name="Thang M."/>
            <person name="Chan C."/>
        </authorList>
    </citation>
    <scope>NUCLEOTIDE SEQUENCE</scope>
</reference>
<keyword evidence="1" id="KW-0812">Transmembrane</keyword>
<evidence type="ECO:0008006" key="4">
    <source>
        <dbReference type="Google" id="ProtNLM"/>
    </source>
</evidence>
<organism evidence="2 3">
    <name type="scientific">Effrenium voratum</name>
    <dbReference type="NCBI Taxonomy" id="2562239"/>
    <lineage>
        <taxon>Eukaryota</taxon>
        <taxon>Sar</taxon>
        <taxon>Alveolata</taxon>
        <taxon>Dinophyceae</taxon>
        <taxon>Suessiales</taxon>
        <taxon>Symbiodiniaceae</taxon>
        <taxon>Effrenium</taxon>
    </lineage>
</organism>
<name>A0AA36N6Q0_9DINO</name>
<dbReference type="EMBL" id="CAUJNA010003225">
    <property type="protein sequence ID" value="CAJ1396277.1"/>
    <property type="molecule type" value="Genomic_DNA"/>
</dbReference>
<keyword evidence="1" id="KW-0472">Membrane</keyword>
<proteinExistence type="predicted"/>